<name>A0A1Y2AY49_9FUNG</name>
<dbReference type="InterPro" id="IPR029058">
    <property type="entry name" value="AB_hydrolase_fold"/>
</dbReference>
<accession>A0A1Y2AY49</accession>
<feature type="domain" description="Fungal lipase-type" evidence="1">
    <location>
        <begin position="58"/>
        <end position="163"/>
    </location>
</feature>
<dbReference type="Pfam" id="PF01764">
    <property type="entry name" value="Lipase_3"/>
    <property type="match status" value="1"/>
</dbReference>
<proteinExistence type="predicted"/>
<dbReference type="GO" id="GO:0006629">
    <property type="term" value="P:lipid metabolic process"/>
    <property type="evidence" value="ECO:0007669"/>
    <property type="project" value="InterPro"/>
</dbReference>
<keyword evidence="3" id="KW-1185">Reference proteome</keyword>
<gene>
    <name evidence="2" type="ORF">BCR33DRAFT_794203</name>
</gene>
<organism evidence="2 3">
    <name type="scientific">Rhizoclosmatium globosum</name>
    <dbReference type="NCBI Taxonomy" id="329046"/>
    <lineage>
        <taxon>Eukaryota</taxon>
        <taxon>Fungi</taxon>
        <taxon>Fungi incertae sedis</taxon>
        <taxon>Chytridiomycota</taxon>
        <taxon>Chytridiomycota incertae sedis</taxon>
        <taxon>Chytridiomycetes</taxon>
        <taxon>Chytridiales</taxon>
        <taxon>Chytriomycetaceae</taxon>
        <taxon>Rhizoclosmatium</taxon>
    </lineage>
</organism>
<evidence type="ECO:0000313" key="2">
    <source>
        <dbReference type="EMBL" id="ORY26815.1"/>
    </source>
</evidence>
<dbReference type="SUPFAM" id="SSF53474">
    <property type="entry name" value="alpha/beta-Hydrolases"/>
    <property type="match status" value="1"/>
</dbReference>
<dbReference type="OrthoDB" id="2097549at2759"/>
<dbReference type="Gene3D" id="3.40.50.1820">
    <property type="entry name" value="alpha/beta hydrolase"/>
    <property type="match status" value="1"/>
</dbReference>
<evidence type="ECO:0000313" key="3">
    <source>
        <dbReference type="Proteomes" id="UP000193642"/>
    </source>
</evidence>
<protein>
    <recommendedName>
        <fullName evidence="1">Fungal lipase-type domain-containing protein</fullName>
    </recommendedName>
</protein>
<dbReference type="EMBL" id="MCGO01000108">
    <property type="protein sequence ID" value="ORY26815.1"/>
    <property type="molecule type" value="Genomic_DNA"/>
</dbReference>
<comment type="caution">
    <text evidence="2">The sequence shown here is derived from an EMBL/GenBank/DDBJ whole genome shotgun (WGS) entry which is preliminary data.</text>
</comment>
<sequence length="166" mass="18740">MGSRAMYRNWVQYQAMVVSEAVYDDEQKRGPDQGVYFHKGDNNSERFLIHVIGTTAFVAFCGTKDQSHFMELQEFELESINEGSELKAMKGTLNQRDKWIPLMVEAFEPSGIKHLVLTGHSRGGSIAFIKLAMYFINPHTNLNSNMVVEAIAFGSPYCFNGPFLCT</sequence>
<dbReference type="AlphaFoldDB" id="A0A1Y2AY49"/>
<dbReference type="Proteomes" id="UP000193642">
    <property type="component" value="Unassembled WGS sequence"/>
</dbReference>
<dbReference type="InterPro" id="IPR002921">
    <property type="entry name" value="Fungal_lipase-type"/>
</dbReference>
<evidence type="ECO:0000259" key="1">
    <source>
        <dbReference type="Pfam" id="PF01764"/>
    </source>
</evidence>
<reference evidence="2 3" key="1">
    <citation type="submission" date="2016-07" db="EMBL/GenBank/DDBJ databases">
        <title>Pervasive Adenine N6-methylation of Active Genes in Fungi.</title>
        <authorList>
            <consortium name="DOE Joint Genome Institute"/>
            <person name="Mondo S.J."/>
            <person name="Dannebaum R.O."/>
            <person name="Kuo R.C."/>
            <person name="Labutti K."/>
            <person name="Haridas S."/>
            <person name="Kuo A."/>
            <person name="Salamov A."/>
            <person name="Ahrendt S.R."/>
            <person name="Lipzen A."/>
            <person name="Sullivan W."/>
            <person name="Andreopoulos W.B."/>
            <person name="Clum A."/>
            <person name="Lindquist E."/>
            <person name="Daum C."/>
            <person name="Ramamoorthy G.K."/>
            <person name="Gryganskyi A."/>
            <person name="Culley D."/>
            <person name="Magnuson J.K."/>
            <person name="James T.Y."/>
            <person name="O'Malley M.A."/>
            <person name="Stajich J.E."/>
            <person name="Spatafora J.W."/>
            <person name="Visel A."/>
            <person name="Grigoriev I.V."/>
        </authorList>
    </citation>
    <scope>NUCLEOTIDE SEQUENCE [LARGE SCALE GENOMIC DNA]</scope>
    <source>
        <strain evidence="2 3">JEL800</strain>
    </source>
</reference>